<dbReference type="FunFam" id="3.40.50.300:FF:000541">
    <property type="entry name" value="Immunity related GTPase M"/>
    <property type="match status" value="1"/>
</dbReference>
<dbReference type="InterPro" id="IPR027417">
    <property type="entry name" value="P-loop_NTPase"/>
</dbReference>
<keyword evidence="4" id="KW-0342">GTP-binding</keyword>
<dbReference type="EMBL" id="JAPFRF010000023">
    <property type="protein sequence ID" value="KAJ7304033.1"/>
    <property type="molecule type" value="Genomic_DNA"/>
</dbReference>
<dbReference type="PANTHER" id="PTHR32341:SF10">
    <property type="entry name" value="INTERFERON-INDUCIBLE GTPASE 5"/>
    <property type="match status" value="1"/>
</dbReference>
<evidence type="ECO:0000313" key="7">
    <source>
        <dbReference type="Proteomes" id="UP001142489"/>
    </source>
</evidence>
<dbReference type="InterPro" id="IPR051515">
    <property type="entry name" value="IRG"/>
</dbReference>
<evidence type="ECO:0000313" key="6">
    <source>
        <dbReference type="EMBL" id="KAJ7304033.1"/>
    </source>
</evidence>
<dbReference type="GO" id="GO:0016020">
    <property type="term" value="C:membrane"/>
    <property type="evidence" value="ECO:0007669"/>
    <property type="project" value="InterPro"/>
</dbReference>
<evidence type="ECO:0000256" key="4">
    <source>
        <dbReference type="ARBA" id="ARBA00023134"/>
    </source>
</evidence>
<name>A0A9Q1AQA3_9SAUR</name>
<dbReference type="OrthoDB" id="422720at2759"/>
<keyword evidence="3" id="KW-0378">Hydrolase</keyword>
<dbReference type="Gene3D" id="3.40.50.300">
    <property type="entry name" value="P-loop containing nucleotide triphosphate hydrolases"/>
    <property type="match status" value="2"/>
</dbReference>
<dbReference type="Pfam" id="PF05049">
    <property type="entry name" value="IIGP"/>
    <property type="match status" value="2"/>
</dbReference>
<evidence type="ECO:0000256" key="1">
    <source>
        <dbReference type="ARBA" id="ARBA00005429"/>
    </source>
</evidence>
<keyword evidence="7" id="KW-1185">Reference proteome</keyword>
<keyword evidence="2" id="KW-0547">Nucleotide-binding</keyword>
<protein>
    <recommendedName>
        <fullName evidence="5">IRG-type G domain-containing protein</fullName>
    </recommendedName>
</protein>
<sequence>MSLKTPPKTPARSPERGDVSVALVGQTGVGKSALLNAIRGMTEEDVGGAPVGAPPKSEGPVMYPDPSHPNLLFWELALDGEGQADRWLGEADVLVVVTDGRFDARHAHVVREARAACKQVYFARTKADLELHTLKRLMGERYKRSEVINALRGVCAESLGARDLGQPFVFLISAFEPYALDCPQLRETLLRDVCVYEKVLKPTRLDFEVISEREIAEIQEAYELGGLSEVVTRIQCSLETIWNTQLDIAVTGESGAGKSTFVNVLRGLNDEDKGAAATGVTETTAKPTPYPYPGHPNVTLWDLPGIGTPNFRTDSYLEAVEFARYDFFIILASERFKENHVRLAQAIVAQGKQFYFVRTKIDNDLDAVRRKKSPPVEEEVLDQIRRDCQEKLAKAGLADAKVFLLSSFEINKYDFQAFEETLEQELPSHKRHAFLLSLPNVSSAIIEKKRQLLHQEVWKVALISSLVAAVPLPGLAFTCDVSILLRKLSTYRQDFGLDAASLTRLAERSGKPLEVLRAEVHSTLGRSISKDVVIGLLGKATGTGLVVANFFIHRIPIYGALAAGGISFHTTYSMLSQCLEDLAADSQKVLLKAFDSEV</sequence>
<dbReference type="InterPro" id="IPR007743">
    <property type="entry name" value="Immunity-related_GTPase-like"/>
</dbReference>
<comment type="caution">
    <text evidence="6">The sequence shown here is derived from an EMBL/GenBank/DDBJ whole genome shotgun (WGS) entry which is preliminary data.</text>
</comment>
<organism evidence="6 7">
    <name type="scientific">Phrynocephalus forsythii</name>
    <dbReference type="NCBI Taxonomy" id="171643"/>
    <lineage>
        <taxon>Eukaryota</taxon>
        <taxon>Metazoa</taxon>
        <taxon>Chordata</taxon>
        <taxon>Craniata</taxon>
        <taxon>Vertebrata</taxon>
        <taxon>Euteleostomi</taxon>
        <taxon>Lepidosauria</taxon>
        <taxon>Squamata</taxon>
        <taxon>Bifurcata</taxon>
        <taxon>Unidentata</taxon>
        <taxon>Episquamata</taxon>
        <taxon>Toxicofera</taxon>
        <taxon>Iguania</taxon>
        <taxon>Acrodonta</taxon>
        <taxon>Agamidae</taxon>
        <taxon>Agaminae</taxon>
        <taxon>Phrynocephalus</taxon>
    </lineage>
</organism>
<dbReference type="InterPro" id="IPR030385">
    <property type="entry name" value="G_IRG_dom"/>
</dbReference>
<evidence type="ECO:0000256" key="2">
    <source>
        <dbReference type="ARBA" id="ARBA00022741"/>
    </source>
</evidence>
<feature type="domain" description="IRG-type G" evidence="5">
    <location>
        <begin position="17"/>
        <end position="192"/>
    </location>
</feature>
<proteinExistence type="inferred from homology"/>
<dbReference type="SUPFAM" id="SSF52540">
    <property type="entry name" value="P-loop containing nucleoside triphosphate hydrolases"/>
    <property type="match status" value="2"/>
</dbReference>
<accession>A0A9Q1AQA3</accession>
<comment type="similarity">
    <text evidence="1">Belongs to the TRAFAC class dynamin-like GTPase superfamily. IRG family.</text>
</comment>
<evidence type="ECO:0000256" key="3">
    <source>
        <dbReference type="ARBA" id="ARBA00022801"/>
    </source>
</evidence>
<dbReference type="GO" id="GO:0016787">
    <property type="term" value="F:hydrolase activity"/>
    <property type="evidence" value="ECO:0007669"/>
    <property type="project" value="UniProtKB-KW"/>
</dbReference>
<dbReference type="PANTHER" id="PTHR32341">
    <property type="entry name" value="INTERFERON-INDUCIBLE GTPASE"/>
    <property type="match status" value="1"/>
</dbReference>
<gene>
    <name evidence="6" type="ORF">JRQ81_011553</name>
</gene>
<feature type="domain" description="IRG-type G" evidence="5">
    <location>
        <begin position="244"/>
        <end position="425"/>
    </location>
</feature>
<dbReference type="PROSITE" id="PS51716">
    <property type="entry name" value="G_IRG"/>
    <property type="match status" value="2"/>
</dbReference>
<dbReference type="Proteomes" id="UP001142489">
    <property type="component" value="Unassembled WGS sequence"/>
</dbReference>
<dbReference type="AlphaFoldDB" id="A0A9Q1AQA3"/>
<dbReference type="GO" id="GO:0005525">
    <property type="term" value="F:GTP binding"/>
    <property type="evidence" value="ECO:0007669"/>
    <property type="project" value="UniProtKB-KW"/>
</dbReference>
<reference evidence="6" key="1">
    <citation type="journal article" date="2023" name="DNA Res.">
        <title>Chromosome-level genome assembly of Phrynocephalus forsythii using third-generation DNA sequencing and Hi-C analysis.</title>
        <authorList>
            <person name="Qi Y."/>
            <person name="Zhao W."/>
            <person name="Zhao Y."/>
            <person name="Niu C."/>
            <person name="Cao S."/>
            <person name="Zhang Y."/>
        </authorList>
    </citation>
    <scope>NUCLEOTIDE SEQUENCE</scope>
    <source>
        <tissue evidence="6">Muscle</tissue>
    </source>
</reference>
<evidence type="ECO:0000259" key="5">
    <source>
        <dbReference type="PROSITE" id="PS51716"/>
    </source>
</evidence>